<keyword evidence="3" id="KW-1185">Reference proteome</keyword>
<organism evidence="2 3">
    <name type="scientific">Solanum commersonii</name>
    <name type="common">Commerson's wild potato</name>
    <name type="synonym">Commerson's nightshade</name>
    <dbReference type="NCBI Taxonomy" id="4109"/>
    <lineage>
        <taxon>Eukaryota</taxon>
        <taxon>Viridiplantae</taxon>
        <taxon>Streptophyta</taxon>
        <taxon>Embryophyta</taxon>
        <taxon>Tracheophyta</taxon>
        <taxon>Spermatophyta</taxon>
        <taxon>Magnoliopsida</taxon>
        <taxon>eudicotyledons</taxon>
        <taxon>Gunneridae</taxon>
        <taxon>Pentapetalae</taxon>
        <taxon>asterids</taxon>
        <taxon>lamiids</taxon>
        <taxon>Solanales</taxon>
        <taxon>Solanaceae</taxon>
        <taxon>Solanoideae</taxon>
        <taxon>Solaneae</taxon>
        <taxon>Solanum</taxon>
    </lineage>
</organism>
<protein>
    <submittedName>
        <fullName evidence="2">Uncharacterized protein</fullName>
    </submittedName>
</protein>
<evidence type="ECO:0000313" key="2">
    <source>
        <dbReference type="EMBL" id="KAG5599442.1"/>
    </source>
</evidence>
<reference evidence="2 3" key="1">
    <citation type="submission" date="2020-09" db="EMBL/GenBank/DDBJ databases">
        <title>De no assembly of potato wild relative species, Solanum commersonii.</title>
        <authorList>
            <person name="Cho K."/>
        </authorList>
    </citation>
    <scope>NUCLEOTIDE SEQUENCE [LARGE SCALE GENOMIC DNA]</scope>
    <source>
        <strain evidence="2">LZ3.2</strain>
        <tissue evidence="2">Leaf</tissue>
    </source>
</reference>
<dbReference type="Proteomes" id="UP000824120">
    <property type="component" value="Chromosome 6"/>
</dbReference>
<comment type="caution">
    <text evidence="2">The sequence shown here is derived from an EMBL/GenBank/DDBJ whole genome shotgun (WGS) entry which is preliminary data.</text>
</comment>
<feature type="region of interest" description="Disordered" evidence="1">
    <location>
        <begin position="1"/>
        <end position="30"/>
    </location>
</feature>
<dbReference type="AlphaFoldDB" id="A0A9J5YGN2"/>
<accession>A0A9J5YGN2</accession>
<sequence>MEPRRGPGNHDRYPATRKGNNNLKPKKASSEWGGMYLPHQHYQWEKLGGSGCVPEEILDYIAPLFRAPVDIKKKKGSDNELGPPLTTSERHHRDELIMACMYGPEMLFHQNGWRVSTEEKLG</sequence>
<evidence type="ECO:0000313" key="3">
    <source>
        <dbReference type="Proteomes" id="UP000824120"/>
    </source>
</evidence>
<name>A0A9J5YGN2_SOLCO</name>
<feature type="compositionally biased region" description="Basic and acidic residues" evidence="1">
    <location>
        <begin position="1"/>
        <end position="14"/>
    </location>
</feature>
<evidence type="ECO:0000256" key="1">
    <source>
        <dbReference type="SAM" id="MobiDB-lite"/>
    </source>
</evidence>
<gene>
    <name evidence="2" type="ORF">H5410_030812</name>
</gene>
<proteinExistence type="predicted"/>
<dbReference type="EMBL" id="JACXVP010000006">
    <property type="protein sequence ID" value="KAG5599442.1"/>
    <property type="molecule type" value="Genomic_DNA"/>
</dbReference>